<dbReference type="EMBL" id="CAUYUJ010002366">
    <property type="protein sequence ID" value="CAK0800457.1"/>
    <property type="molecule type" value="Genomic_DNA"/>
</dbReference>
<organism evidence="2 3">
    <name type="scientific">Prorocentrum cordatum</name>
    <dbReference type="NCBI Taxonomy" id="2364126"/>
    <lineage>
        <taxon>Eukaryota</taxon>
        <taxon>Sar</taxon>
        <taxon>Alveolata</taxon>
        <taxon>Dinophyceae</taxon>
        <taxon>Prorocentrales</taxon>
        <taxon>Prorocentraceae</taxon>
        <taxon>Prorocentrum</taxon>
    </lineage>
</organism>
<feature type="non-terminal residue" evidence="2">
    <location>
        <position position="1"/>
    </location>
</feature>
<dbReference type="Proteomes" id="UP001189429">
    <property type="component" value="Unassembled WGS sequence"/>
</dbReference>
<evidence type="ECO:0000313" key="3">
    <source>
        <dbReference type="Proteomes" id="UP001189429"/>
    </source>
</evidence>
<protein>
    <submittedName>
        <fullName evidence="2">Uncharacterized protein</fullName>
    </submittedName>
</protein>
<feature type="compositionally biased region" description="Basic residues" evidence="1">
    <location>
        <begin position="111"/>
        <end position="125"/>
    </location>
</feature>
<name>A0ABN9QAK9_9DINO</name>
<evidence type="ECO:0000256" key="1">
    <source>
        <dbReference type="SAM" id="MobiDB-lite"/>
    </source>
</evidence>
<reference evidence="2" key="1">
    <citation type="submission" date="2023-10" db="EMBL/GenBank/DDBJ databases">
        <authorList>
            <person name="Chen Y."/>
            <person name="Shah S."/>
            <person name="Dougan E. K."/>
            <person name="Thang M."/>
            <person name="Chan C."/>
        </authorList>
    </citation>
    <scope>NUCLEOTIDE SEQUENCE [LARGE SCALE GENOMIC DNA]</scope>
</reference>
<sequence>PVSLKPRLSRSSSPRSPRVPDAPQSARELGGRAAMPAKKSAWGWPAGLPAHVAPAGFDPRLVAAGGDGGQDLQSSLAAPRGEEVPWPVGLARVAGSEEDATSSGDAPAFRPRTKCQRRRRQRKLSKAMAQSTTTRGDVPCESLAAPSGGCDDGGLAGPTTTEVWSSADEEPCP</sequence>
<keyword evidence="3" id="KW-1185">Reference proteome</keyword>
<feature type="region of interest" description="Disordered" evidence="1">
    <location>
        <begin position="1"/>
        <end position="173"/>
    </location>
</feature>
<accession>A0ABN9QAK9</accession>
<evidence type="ECO:0000313" key="2">
    <source>
        <dbReference type="EMBL" id="CAK0800457.1"/>
    </source>
</evidence>
<proteinExistence type="predicted"/>
<feature type="compositionally biased region" description="Low complexity" evidence="1">
    <location>
        <begin position="1"/>
        <end position="16"/>
    </location>
</feature>
<comment type="caution">
    <text evidence="2">The sequence shown here is derived from an EMBL/GenBank/DDBJ whole genome shotgun (WGS) entry which is preliminary data.</text>
</comment>
<gene>
    <name evidence="2" type="ORF">PCOR1329_LOCUS8604</name>
</gene>